<dbReference type="InterPro" id="IPR007029">
    <property type="entry name" value="YHS_dom"/>
</dbReference>
<dbReference type="NCBIfam" id="TIGR01511">
    <property type="entry name" value="ATPase-IB1_Cu"/>
    <property type="match status" value="1"/>
</dbReference>
<reference evidence="14" key="1">
    <citation type="journal article" date="2021" name="Proc. Natl. Acad. Sci. U.S.A.">
        <title>Global biogeography of chemosynthetic symbionts reveals both localized and globally distributed symbiont groups. .</title>
        <authorList>
            <person name="Osvatic J.T."/>
            <person name="Wilkins L.G.E."/>
            <person name="Leibrecht L."/>
            <person name="Leray M."/>
            <person name="Zauner S."/>
            <person name="Polzin J."/>
            <person name="Camacho Y."/>
            <person name="Gros O."/>
            <person name="van Gils J.A."/>
            <person name="Eisen J.A."/>
            <person name="Petersen J.M."/>
            <person name="Yuen B."/>
        </authorList>
    </citation>
    <scope>NUCLEOTIDE SEQUENCE</scope>
    <source>
        <strain evidence="14">MAGclacostrist055</strain>
    </source>
</reference>
<evidence type="ECO:0000313" key="15">
    <source>
        <dbReference type="Proteomes" id="UP000886674"/>
    </source>
</evidence>
<dbReference type="PROSITE" id="PS00154">
    <property type="entry name" value="ATPASE_E1_E2"/>
    <property type="match status" value="1"/>
</dbReference>
<dbReference type="Proteomes" id="UP000886674">
    <property type="component" value="Unassembled WGS sequence"/>
</dbReference>
<dbReference type="GO" id="GO:0016491">
    <property type="term" value="F:oxidoreductase activity"/>
    <property type="evidence" value="ECO:0007669"/>
    <property type="project" value="InterPro"/>
</dbReference>
<comment type="similarity">
    <text evidence="2 11">Belongs to the cation transport ATPase (P-type) (TC 3.A.3) family. Type IB subfamily.</text>
</comment>
<dbReference type="PRINTS" id="PR00943">
    <property type="entry name" value="CUATPASE"/>
</dbReference>
<evidence type="ECO:0000256" key="1">
    <source>
        <dbReference type="ARBA" id="ARBA00004651"/>
    </source>
</evidence>
<evidence type="ECO:0000256" key="3">
    <source>
        <dbReference type="ARBA" id="ARBA00022475"/>
    </source>
</evidence>
<dbReference type="InterPro" id="IPR044492">
    <property type="entry name" value="P_typ_ATPase_HD_dom"/>
</dbReference>
<dbReference type="FunFam" id="2.70.150.10:FF:000020">
    <property type="entry name" value="Copper-exporting P-type ATPase A"/>
    <property type="match status" value="1"/>
</dbReference>
<dbReference type="InterPro" id="IPR001757">
    <property type="entry name" value="P_typ_ATPase"/>
</dbReference>
<dbReference type="SMART" id="SM00746">
    <property type="entry name" value="TRASH"/>
    <property type="match status" value="1"/>
</dbReference>
<dbReference type="Pfam" id="PF00702">
    <property type="entry name" value="Hydrolase"/>
    <property type="match status" value="1"/>
</dbReference>
<dbReference type="GO" id="GO:0055070">
    <property type="term" value="P:copper ion homeostasis"/>
    <property type="evidence" value="ECO:0007669"/>
    <property type="project" value="TreeGrafter"/>
</dbReference>
<sequence>MGYPAVKQKENLIEKDPVCGMTVSQPSRYRFSHEGIEYHFCSEVCRTRFSDDPLSYLHGDDKDPNHQCHDHNHLNEKRDRNPDASPSGGALYTCPMHPEIIQDHPGNCPKCGMALEARAVAVEEENEELIDMSRRFWISAVLALPVFLLAMVADLIPQWLPVDLTLKRVQWIEFALATPVVLWGGWPFFVRGWQSVVSRNLNMFTLIGLGVAMAWSYSVVALLFPGIFPLDMRHESGTVPVYFEAAAVITALVLLGQVLELQARSRTNAAIKLLLGLAPKTARIVRENGSEEDIPLQQVAFGDILRIRPGEKVPVDGVVTDGSSAIDESMVTGESMPVEKHGGDQVIGATVNGTGSLLMRAEKVGSDTLLAQIVRMVSEAQRSRAPIQKLADVVAGYFVPAVVIIAVITLIVWGFFGPEPQLAHAIINAVAVLIIACPCALGLATPMSIMVGTGKGASLGVLIKNAEALEILEKVDILVVDKTGTLTEGKPQLMSVQASDGFEENEVLRLAATLEQASEHPLAEAIVHSAKERGVQLMTAERFESITGLGVIGTIEGREVALGNLKLLERLKVIPGGLPVLAKQDRELGQTVMYVVIDGQAAGLLGVTDPVKASSAQAIADLRQEGVEVFMLTGDNPVTARAVADMMGIDRVEAEVLPEQKAEIVKRLQAEGRTVAMAGDGINDAPALAQSHVGIAMGTGTDVAMESAGVTLVKGDLTGIVRARRLSRTTMRNIRQNLFFAFIYNSLGVPVAAGVLYPVFGLLLSPIIAAAAMSFSSVSVIGNALRLKGARL</sequence>
<feature type="transmembrane region" description="Helical" evidence="11">
    <location>
        <begin position="390"/>
        <end position="416"/>
    </location>
</feature>
<feature type="transmembrane region" description="Helical" evidence="11">
    <location>
        <begin position="201"/>
        <end position="227"/>
    </location>
</feature>
<evidence type="ECO:0000256" key="12">
    <source>
        <dbReference type="SAM" id="MobiDB-lite"/>
    </source>
</evidence>
<keyword evidence="3 11" id="KW-1003">Cell membrane</keyword>
<keyword evidence="10 11" id="KW-0472">Membrane</keyword>
<feature type="transmembrane region" description="Helical" evidence="11">
    <location>
        <begin position="422"/>
        <end position="445"/>
    </location>
</feature>
<evidence type="ECO:0000256" key="10">
    <source>
        <dbReference type="ARBA" id="ARBA00023136"/>
    </source>
</evidence>
<keyword evidence="4 11" id="KW-0812">Transmembrane</keyword>
<feature type="transmembrane region" description="Helical" evidence="11">
    <location>
        <begin position="136"/>
        <end position="157"/>
    </location>
</feature>
<feature type="transmembrane region" description="Helical" evidence="11">
    <location>
        <begin position="738"/>
        <end position="757"/>
    </location>
</feature>
<dbReference type="AlphaFoldDB" id="A0A9E4TRL2"/>
<dbReference type="NCBIfam" id="TIGR01525">
    <property type="entry name" value="ATPase-IB_hvy"/>
    <property type="match status" value="1"/>
</dbReference>
<dbReference type="GO" id="GO:0005886">
    <property type="term" value="C:plasma membrane"/>
    <property type="evidence" value="ECO:0007669"/>
    <property type="project" value="UniProtKB-SubCell"/>
</dbReference>
<dbReference type="Gene3D" id="3.40.50.1000">
    <property type="entry name" value="HAD superfamily/HAD-like"/>
    <property type="match status" value="1"/>
</dbReference>
<dbReference type="InterPro" id="IPR023299">
    <property type="entry name" value="ATPase_P-typ_cyto_dom_N"/>
</dbReference>
<evidence type="ECO:0000256" key="6">
    <source>
        <dbReference type="ARBA" id="ARBA00022741"/>
    </source>
</evidence>
<dbReference type="InterPro" id="IPR008250">
    <property type="entry name" value="ATPase_P-typ_transduc_dom_A_sf"/>
</dbReference>
<organism evidence="14 15">
    <name type="scientific">Candidatus Thiodiazotropha taylori</name>
    <dbReference type="NCBI Taxonomy" id="2792791"/>
    <lineage>
        <taxon>Bacteria</taxon>
        <taxon>Pseudomonadati</taxon>
        <taxon>Pseudomonadota</taxon>
        <taxon>Gammaproteobacteria</taxon>
        <taxon>Chromatiales</taxon>
        <taxon>Sedimenticolaceae</taxon>
        <taxon>Candidatus Thiodiazotropha</taxon>
    </lineage>
</organism>
<evidence type="ECO:0000256" key="8">
    <source>
        <dbReference type="ARBA" id="ARBA00022967"/>
    </source>
</evidence>
<dbReference type="EMBL" id="JAEPCR010000014">
    <property type="protein sequence ID" value="MCG7977349.1"/>
    <property type="molecule type" value="Genomic_DNA"/>
</dbReference>
<evidence type="ECO:0000259" key="13">
    <source>
        <dbReference type="SMART" id="SM00746"/>
    </source>
</evidence>
<evidence type="ECO:0000256" key="11">
    <source>
        <dbReference type="RuleBase" id="RU362081"/>
    </source>
</evidence>
<dbReference type="Pfam" id="PF04945">
    <property type="entry name" value="YHS"/>
    <property type="match status" value="1"/>
</dbReference>
<dbReference type="SUPFAM" id="SSF56784">
    <property type="entry name" value="HAD-like"/>
    <property type="match status" value="1"/>
</dbReference>
<dbReference type="SFLD" id="SFLDS00003">
    <property type="entry name" value="Haloacid_Dehalogenase"/>
    <property type="match status" value="1"/>
</dbReference>
<comment type="subcellular location">
    <subcellularLocation>
        <location evidence="1">Cell membrane</location>
        <topology evidence="1">Multi-pass membrane protein</topology>
    </subcellularLocation>
</comment>
<dbReference type="SUPFAM" id="SSF81665">
    <property type="entry name" value="Calcium ATPase, transmembrane domain M"/>
    <property type="match status" value="1"/>
</dbReference>
<feature type="compositionally biased region" description="Basic and acidic residues" evidence="12">
    <location>
        <begin position="60"/>
        <end position="82"/>
    </location>
</feature>
<feature type="transmembrane region" description="Helical" evidence="11">
    <location>
        <begin position="763"/>
        <end position="785"/>
    </location>
</feature>
<proteinExistence type="inferred from homology"/>
<dbReference type="GO" id="GO:0005507">
    <property type="term" value="F:copper ion binding"/>
    <property type="evidence" value="ECO:0007669"/>
    <property type="project" value="TreeGrafter"/>
</dbReference>
<dbReference type="NCBIfam" id="TIGR01494">
    <property type="entry name" value="ATPase_P-type"/>
    <property type="match status" value="1"/>
</dbReference>
<keyword evidence="6 11" id="KW-0547">Nucleotide-binding</keyword>
<dbReference type="Pfam" id="PF19335">
    <property type="entry name" value="HMBD"/>
    <property type="match status" value="1"/>
</dbReference>
<feature type="region of interest" description="Disordered" evidence="12">
    <location>
        <begin position="60"/>
        <end position="88"/>
    </location>
</feature>
<name>A0A9E4TRL2_9GAMM</name>
<dbReference type="InterPro" id="IPR012348">
    <property type="entry name" value="RNR-like"/>
</dbReference>
<keyword evidence="7 11" id="KW-0067">ATP-binding</keyword>
<evidence type="ECO:0000256" key="7">
    <source>
        <dbReference type="ARBA" id="ARBA00022840"/>
    </source>
</evidence>
<dbReference type="GO" id="GO:0043682">
    <property type="term" value="F:P-type divalent copper transporter activity"/>
    <property type="evidence" value="ECO:0007669"/>
    <property type="project" value="TreeGrafter"/>
</dbReference>
<evidence type="ECO:0000256" key="9">
    <source>
        <dbReference type="ARBA" id="ARBA00022989"/>
    </source>
</evidence>
<dbReference type="InterPro" id="IPR027256">
    <property type="entry name" value="P-typ_ATPase_IB"/>
</dbReference>
<dbReference type="SFLD" id="SFLDG00002">
    <property type="entry name" value="C1.7:_P-type_atpase_like"/>
    <property type="match status" value="1"/>
</dbReference>
<dbReference type="Pfam" id="PF00122">
    <property type="entry name" value="E1-E2_ATPase"/>
    <property type="match status" value="1"/>
</dbReference>
<gene>
    <name evidence="14" type="ORF">JAY77_04260</name>
</gene>
<dbReference type="PANTHER" id="PTHR43520">
    <property type="entry name" value="ATP7, ISOFORM B"/>
    <property type="match status" value="1"/>
</dbReference>
<evidence type="ECO:0000256" key="4">
    <source>
        <dbReference type="ARBA" id="ARBA00022692"/>
    </source>
</evidence>
<dbReference type="GO" id="GO:0005524">
    <property type="term" value="F:ATP binding"/>
    <property type="evidence" value="ECO:0007669"/>
    <property type="project" value="UniProtKB-UniRule"/>
</dbReference>
<feature type="domain" description="TRASH" evidence="13">
    <location>
        <begin position="16"/>
        <end position="53"/>
    </location>
</feature>
<evidence type="ECO:0000256" key="2">
    <source>
        <dbReference type="ARBA" id="ARBA00006024"/>
    </source>
</evidence>
<dbReference type="Gene3D" id="3.40.1110.10">
    <property type="entry name" value="Calcium-transporting ATPase, cytoplasmic domain N"/>
    <property type="match status" value="1"/>
</dbReference>
<dbReference type="Gene3D" id="2.70.150.10">
    <property type="entry name" value="Calcium-transporting ATPase, cytoplasmic transduction domain A"/>
    <property type="match status" value="1"/>
</dbReference>
<dbReference type="PRINTS" id="PR00119">
    <property type="entry name" value="CATATPASE"/>
</dbReference>
<evidence type="ECO:0000313" key="14">
    <source>
        <dbReference type="EMBL" id="MCG7977349.1"/>
    </source>
</evidence>
<dbReference type="PANTHER" id="PTHR43520:SF8">
    <property type="entry name" value="P-TYPE CU(+) TRANSPORTER"/>
    <property type="match status" value="1"/>
</dbReference>
<dbReference type="InterPro" id="IPR059000">
    <property type="entry name" value="ATPase_P-type_domA"/>
</dbReference>
<keyword evidence="8" id="KW-1278">Translocase</keyword>
<dbReference type="SFLD" id="SFLDF00027">
    <property type="entry name" value="p-type_atpase"/>
    <property type="match status" value="1"/>
</dbReference>
<dbReference type="InterPro" id="IPR036412">
    <property type="entry name" value="HAD-like_sf"/>
</dbReference>
<accession>A0A9E4TRL2</accession>
<evidence type="ECO:0000256" key="5">
    <source>
        <dbReference type="ARBA" id="ARBA00022723"/>
    </source>
</evidence>
<dbReference type="InterPro" id="IPR011017">
    <property type="entry name" value="TRASH_dom"/>
</dbReference>
<protein>
    <submittedName>
        <fullName evidence="14">Heavy metal translocating P-type ATPase</fullName>
    </submittedName>
</protein>
<feature type="transmembrane region" description="Helical" evidence="11">
    <location>
        <begin position="239"/>
        <end position="259"/>
    </location>
</feature>
<dbReference type="Gene3D" id="1.10.620.20">
    <property type="entry name" value="Ribonucleotide Reductase, subunit A"/>
    <property type="match status" value="1"/>
</dbReference>
<dbReference type="InterPro" id="IPR023214">
    <property type="entry name" value="HAD_sf"/>
</dbReference>
<dbReference type="InterPro" id="IPR045800">
    <property type="entry name" value="HMBD"/>
</dbReference>
<dbReference type="InterPro" id="IPR023298">
    <property type="entry name" value="ATPase_P-typ_TM_dom_sf"/>
</dbReference>
<dbReference type="GO" id="GO:0016887">
    <property type="term" value="F:ATP hydrolysis activity"/>
    <property type="evidence" value="ECO:0007669"/>
    <property type="project" value="InterPro"/>
</dbReference>
<feature type="transmembrane region" description="Helical" evidence="11">
    <location>
        <begin position="169"/>
        <end position="189"/>
    </location>
</feature>
<dbReference type="SUPFAM" id="SSF81653">
    <property type="entry name" value="Calcium ATPase, transduction domain A"/>
    <property type="match status" value="1"/>
</dbReference>
<dbReference type="GO" id="GO:0060003">
    <property type="term" value="P:copper ion export"/>
    <property type="evidence" value="ECO:0007669"/>
    <property type="project" value="UniProtKB-ARBA"/>
</dbReference>
<keyword evidence="5 11" id="KW-0479">Metal-binding</keyword>
<comment type="caution">
    <text evidence="14">The sequence shown here is derived from an EMBL/GenBank/DDBJ whole genome shotgun (WGS) entry which is preliminary data.</text>
</comment>
<keyword evidence="9 11" id="KW-1133">Transmembrane helix</keyword>
<dbReference type="CDD" id="cd02094">
    <property type="entry name" value="P-type_ATPase_Cu-like"/>
    <property type="match status" value="1"/>
</dbReference>
<dbReference type="InterPro" id="IPR018303">
    <property type="entry name" value="ATPase_P-typ_P_site"/>
</dbReference>